<dbReference type="eggNOG" id="KOG1329">
    <property type="taxonomic scope" value="Eukaryota"/>
</dbReference>
<keyword evidence="4" id="KW-0677">Repeat</keyword>
<dbReference type="GO" id="GO:0004630">
    <property type="term" value="F:phospholipase D activity"/>
    <property type="evidence" value="ECO:0007669"/>
    <property type="project" value="UniProtKB-EC"/>
</dbReference>
<dbReference type="EC" id="3.1.4.4" evidence="2"/>
<dbReference type="InterPro" id="IPR024632">
    <property type="entry name" value="PLipase_D_C"/>
</dbReference>
<feature type="domain" description="PLD phosphodiesterase" evidence="10">
    <location>
        <begin position="372"/>
        <end position="402"/>
    </location>
</feature>
<dbReference type="InterPro" id="IPR001736">
    <property type="entry name" value="PLipase_D/transphosphatidylase"/>
</dbReference>
<dbReference type="AlphaFoldDB" id="A0A0E0QIQ3"/>
<keyword evidence="6" id="KW-0106">Calcium</keyword>
<keyword evidence="8" id="KW-0443">Lipid metabolism</keyword>
<sequence length="898" mass="98878">MAQRLLHGVMEAKVLEAKLSSVSSEASDYGHGQPKLAAYSKEVDSLNEMEDLRLTLEKRNRLVLVPESEAAEDKALVTNHEAAVHLHLPGSTSPLTKRTTATASASSTPPLAWTRRASPGSPRPRPPAQPQWTEEPLHVYCAHDASDIVFTIVTTGGHRDGDPEDGTAEEVVGQAYLPADDVGGGKEIDRWLPLCDEKRKPLEGLDKVHVQLRFTDVMSDVTSRWGKGVDGPVPPPPYTGLPRAFFGQHRGCKVTLYQDAHVAPPLAGSRCWEDVFDAVANARSLVYIAGWSVSTDVALVRDPRRPAQTLGHLLKSKAGERVAVLLLVWDDRAATGLGAARRDGRMGAARGEDTASYFRGTGVHCVVCPRDAVFTHHQKAVVADGPRGLVAFLGGIDLCGGRYDTQEHPLFRTLATAHRDDFHQPSFPGASVAKGGPREPWHDVHCRIEGPAAWDVLDNFEQRWRGQGGAGGEALLARLPRSSAAREAVEQDNQEWHVQVFRSIDSRAVDRFPDTAGEAARCGLVTGATGDTVERSIQDGYIHAIRRAKYFIYIESQCFLGSSYGWNRDVAGGAATAKNAAAAAVAPHTIPKELSLKLASKIRSGDSFRVYVVLPMWPEGVPESATVQAVLDWQRRTMEMMYKDVAAALAARGSTQNPREYLSFFCLGNREPYVPGEHAPPERPELDSDYMRAQQARRFKINVNANIMIGRREYIIWTRDIDKIWTFDKNTMIKTKPLTIDRHDFFAVDDEYIIVGSANVNQRSMDGGRDTEMAMGAYQPRHLDTPNSWPRGQVHQFRLALWREHLGQAAFQAAAAAGDDMIYPSRHGCMSRVNQAARQHWDMYASDKFQGSLPGHLMAYPVGVGDRGELWEAVPFFPDTNAKVFGCSSDELPPVLTT</sequence>
<reference evidence="11" key="2">
    <citation type="submission" date="2015-06" db="UniProtKB">
        <authorList>
            <consortium name="EnsemblPlants"/>
        </authorList>
    </citation>
    <scope>IDENTIFICATION</scope>
</reference>
<dbReference type="EnsemblPlants" id="ORUFI08G15740.1">
    <property type="protein sequence ID" value="ORUFI08G15740.1"/>
    <property type="gene ID" value="ORUFI08G15740"/>
</dbReference>
<dbReference type="Gene3D" id="3.30.870.10">
    <property type="entry name" value="Endonuclease Chain A"/>
    <property type="match status" value="1"/>
</dbReference>
<evidence type="ECO:0000259" key="10">
    <source>
        <dbReference type="PROSITE" id="PS50035"/>
    </source>
</evidence>
<keyword evidence="7" id="KW-0442">Lipid degradation</keyword>
<dbReference type="Proteomes" id="UP000008022">
    <property type="component" value="Unassembled WGS sequence"/>
</dbReference>
<dbReference type="STRING" id="4529.A0A0E0QIQ3"/>
<dbReference type="OMA" id="TQNPREY"/>
<evidence type="ECO:0000313" key="11">
    <source>
        <dbReference type="EnsemblPlants" id="ORUFI08G15740.1"/>
    </source>
</evidence>
<dbReference type="Pfam" id="PF12357">
    <property type="entry name" value="PLD_C"/>
    <property type="match status" value="1"/>
</dbReference>
<dbReference type="Gramene" id="ORUFI08G15740.1">
    <property type="protein sequence ID" value="ORUFI08G15740.1"/>
    <property type="gene ID" value="ORUFI08G15740"/>
</dbReference>
<accession>A0A0E0QIQ3</accession>
<dbReference type="SMART" id="SM00155">
    <property type="entry name" value="PLDc"/>
    <property type="match status" value="2"/>
</dbReference>
<evidence type="ECO:0000256" key="8">
    <source>
        <dbReference type="ARBA" id="ARBA00023098"/>
    </source>
</evidence>
<evidence type="ECO:0000256" key="9">
    <source>
        <dbReference type="SAM" id="MobiDB-lite"/>
    </source>
</evidence>
<reference evidence="12" key="1">
    <citation type="submission" date="2013-06" db="EMBL/GenBank/DDBJ databases">
        <authorList>
            <person name="Zhao Q."/>
        </authorList>
    </citation>
    <scope>NUCLEOTIDE SEQUENCE</scope>
    <source>
        <strain evidence="12">cv. W1943</strain>
    </source>
</reference>
<evidence type="ECO:0000256" key="5">
    <source>
        <dbReference type="ARBA" id="ARBA00022801"/>
    </source>
</evidence>
<feature type="domain" description="PLD phosphodiesterase" evidence="10">
    <location>
        <begin position="737"/>
        <end position="764"/>
    </location>
</feature>
<dbReference type="GO" id="GO:0005886">
    <property type="term" value="C:plasma membrane"/>
    <property type="evidence" value="ECO:0007669"/>
    <property type="project" value="TreeGrafter"/>
</dbReference>
<dbReference type="HOGENOM" id="CLU_004684_0_0_1"/>
<proteinExistence type="predicted"/>
<feature type="region of interest" description="Disordered" evidence="9">
    <location>
        <begin position="89"/>
        <end position="131"/>
    </location>
</feature>
<evidence type="ECO:0000256" key="6">
    <source>
        <dbReference type="ARBA" id="ARBA00022837"/>
    </source>
</evidence>
<dbReference type="InterPro" id="IPR015679">
    <property type="entry name" value="PLipase_D_fam"/>
</dbReference>
<dbReference type="PROSITE" id="PS50035">
    <property type="entry name" value="PLD"/>
    <property type="match status" value="2"/>
</dbReference>
<keyword evidence="12" id="KW-1185">Reference proteome</keyword>
<protein>
    <recommendedName>
        <fullName evidence="2">phospholipase D</fullName>
        <ecNumber evidence="2">3.1.4.4</ecNumber>
    </recommendedName>
</protein>
<evidence type="ECO:0000256" key="4">
    <source>
        <dbReference type="ARBA" id="ARBA00022737"/>
    </source>
</evidence>
<dbReference type="GO" id="GO:0046872">
    <property type="term" value="F:metal ion binding"/>
    <property type="evidence" value="ECO:0007669"/>
    <property type="project" value="UniProtKB-KW"/>
</dbReference>
<evidence type="ECO:0000256" key="2">
    <source>
        <dbReference type="ARBA" id="ARBA00012027"/>
    </source>
</evidence>
<organism evidence="11 12">
    <name type="scientific">Oryza rufipogon</name>
    <name type="common">Brownbeard rice</name>
    <name type="synonym">Asian wild rice</name>
    <dbReference type="NCBI Taxonomy" id="4529"/>
    <lineage>
        <taxon>Eukaryota</taxon>
        <taxon>Viridiplantae</taxon>
        <taxon>Streptophyta</taxon>
        <taxon>Embryophyta</taxon>
        <taxon>Tracheophyta</taxon>
        <taxon>Spermatophyta</taxon>
        <taxon>Magnoliopsida</taxon>
        <taxon>Liliopsida</taxon>
        <taxon>Poales</taxon>
        <taxon>Poaceae</taxon>
        <taxon>BOP clade</taxon>
        <taxon>Oryzoideae</taxon>
        <taxon>Oryzeae</taxon>
        <taxon>Oryzinae</taxon>
        <taxon>Oryza</taxon>
    </lineage>
</organism>
<evidence type="ECO:0000256" key="1">
    <source>
        <dbReference type="ARBA" id="ARBA00000798"/>
    </source>
</evidence>
<comment type="catalytic activity">
    <reaction evidence="1">
        <text>a 1,2-diacyl-sn-glycero-3-phosphocholine + H2O = a 1,2-diacyl-sn-glycero-3-phosphate + choline + H(+)</text>
        <dbReference type="Rhea" id="RHEA:14445"/>
        <dbReference type="ChEBI" id="CHEBI:15354"/>
        <dbReference type="ChEBI" id="CHEBI:15377"/>
        <dbReference type="ChEBI" id="CHEBI:15378"/>
        <dbReference type="ChEBI" id="CHEBI:57643"/>
        <dbReference type="ChEBI" id="CHEBI:58608"/>
        <dbReference type="EC" id="3.1.4.4"/>
    </reaction>
</comment>
<dbReference type="GO" id="GO:0009395">
    <property type="term" value="P:phospholipid catabolic process"/>
    <property type="evidence" value="ECO:0007669"/>
    <property type="project" value="TreeGrafter"/>
</dbReference>
<name>A0A0E0QIQ3_ORYRU</name>
<evidence type="ECO:0000256" key="3">
    <source>
        <dbReference type="ARBA" id="ARBA00022723"/>
    </source>
</evidence>
<dbReference type="SUPFAM" id="SSF56024">
    <property type="entry name" value="Phospholipase D/nuclease"/>
    <property type="match status" value="2"/>
</dbReference>
<keyword evidence="5" id="KW-0378">Hydrolase</keyword>
<keyword evidence="3" id="KW-0479">Metal-binding</keyword>
<evidence type="ECO:0000313" key="12">
    <source>
        <dbReference type="Proteomes" id="UP000008022"/>
    </source>
</evidence>
<dbReference type="PANTHER" id="PTHR18896">
    <property type="entry name" value="PHOSPHOLIPASE D"/>
    <property type="match status" value="1"/>
</dbReference>
<dbReference type="PANTHER" id="PTHR18896:SF73">
    <property type="entry name" value="PHOSPHOLIPASE D"/>
    <property type="match status" value="1"/>
</dbReference>
<evidence type="ECO:0000256" key="7">
    <source>
        <dbReference type="ARBA" id="ARBA00022963"/>
    </source>
</evidence>
<feature type="compositionally biased region" description="Low complexity" evidence="9">
    <location>
        <begin position="99"/>
        <end position="108"/>
    </location>
</feature>